<keyword evidence="2" id="KW-1185">Reference proteome</keyword>
<organism evidence="1 2">
    <name type="scientific">Aduncisulcus paluster</name>
    <dbReference type="NCBI Taxonomy" id="2918883"/>
    <lineage>
        <taxon>Eukaryota</taxon>
        <taxon>Metamonada</taxon>
        <taxon>Carpediemonas-like organisms</taxon>
        <taxon>Aduncisulcus</taxon>
    </lineage>
</organism>
<dbReference type="EMBL" id="BQXS01012635">
    <property type="protein sequence ID" value="GKT26078.1"/>
    <property type="molecule type" value="Genomic_DNA"/>
</dbReference>
<reference evidence="1" key="1">
    <citation type="submission" date="2022-03" db="EMBL/GenBank/DDBJ databases">
        <title>Draft genome sequence of Aduncisulcus paluster, a free-living microaerophilic Fornicata.</title>
        <authorList>
            <person name="Yuyama I."/>
            <person name="Kume K."/>
            <person name="Tamura T."/>
            <person name="Inagaki Y."/>
            <person name="Hashimoto T."/>
        </authorList>
    </citation>
    <scope>NUCLEOTIDE SEQUENCE</scope>
    <source>
        <strain evidence="1">NY0171</strain>
    </source>
</reference>
<evidence type="ECO:0000313" key="2">
    <source>
        <dbReference type="Proteomes" id="UP001057375"/>
    </source>
</evidence>
<comment type="caution">
    <text evidence="1">The sequence shown here is derived from an EMBL/GenBank/DDBJ whole genome shotgun (WGS) entry which is preliminary data.</text>
</comment>
<dbReference type="Proteomes" id="UP001057375">
    <property type="component" value="Unassembled WGS sequence"/>
</dbReference>
<proteinExistence type="predicted"/>
<sequence length="569" mass="64621">MSKKILPIKAIFKGVGDSTSPPFFRDDPIVVPIQFERVSGKIIKHKSKKPLEYSCINAFRSMLRGESTVSTAFSEISIPFSIPSHIKGLYVCVSKSTGPLFLCIRAIGCDKVQQFKKYAFHRPQNESEWYFLPFEMYDVVQCEIGGKGTWENFYHESVTLNNLFFVRQETSVESITRQLRQKLISEAPISKGMLKSGKGKIRPICFHDSSIIPLDIGNVQAKIEHSKSKLVLKHVKNSKSSIPLELSRICQFDHVTCAFRQMLRAQFEESEKDAEKTFLGKGVEFSHLNIPFMSPNNVKGVYICVNLCISPDKFTLLFIHSDGTYSVKKYELLGEKKSSVFEWYFLPIGLKNVINCEIRAGIVGKFEEEESIRTFIFGLAFCKESAEEGKYPIQAKELKISAQTIIDEIQSIFQCEWKEGKYPVSKTDPSYISPNIGKVSASIVYEKSSFFTSKDCVTSQAQRMLIGDHSLLFSKVHIPFVSKTMLTGVYILIEKNEGPPSLLFKFIDSKGKYIQRRYIFSIPIFGKEWYYLPVSCDDIVQCVICVDSGSWETQNGSYCCISSLLFISE</sequence>
<gene>
    <name evidence="1" type="ORF">ADUPG1_013231</name>
</gene>
<name>A0ABQ5K293_9EUKA</name>
<protein>
    <submittedName>
        <fullName evidence="1">Uncharacterized protein</fullName>
    </submittedName>
</protein>
<evidence type="ECO:0000313" key="1">
    <source>
        <dbReference type="EMBL" id="GKT26078.1"/>
    </source>
</evidence>
<accession>A0ABQ5K293</accession>